<protein>
    <submittedName>
        <fullName evidence="1">Uncharacterized protein</fullName>
    </submittedName>
</protein>
<reference evidence="1 2" key="2">
    <citation type="journal article" date="2016" name="Microb. Ecol.">
        <title>Genome Characteristics of a Novel Type I Methanotroph (Sn10-6) Isolated from a Flooded Indian Rice Field.</title>
        <authorList>
            <person name="Rahalkar M.C."/>
            <person name="Pandit P.S."/>
            <person name="Dhakephalkar P.K."/>
            <person name="Pore S."/>
            <person name="Arora P."/>
            <person name="Kapse N."/>
        </authorList>
    </citation>
    <scope>NUCLEOTIDE SEQUENCE [LARGE SCALE GENOMIC DNA]</scope>
    <source>
        <strain evidence="1 2">Sn10-6</strain>
    </source>
</reference>
<dbReference type="AlphaFoldDB" id="A0A0F3IMV1"/>
<gene>
    <name evidence="1" type="ORF">VZ94_08470</name>
</gene>
<sequence length="128" mass="15167">MPYLLLENFKPREFASIKTCFDLKRQNQPVTRANIARYLHLNNQTDVTELELKKALDKVDYDLKKIKQVIFNDLANVTDESILALQATFDWCHMTEVFKIYAYFGFYPDPSRYLRSYLPTKMGQWATE</sequence>
<organism evidence="1 2">
    <name type="scientific">Methylocucumis oryzae</name>
    <dbReference type="NCBI Taxonomy" id="1632867"/>
    <lineage>
        <taxon>Bacteria</taxon>
        <taxon>Pseudomonadati</taxon>
        <taxon>Pseudomonadota</taxon>
        <taxon>Gammaproteobacteria</taxon>
        <taxon>Methylococcales</taxon>
        <taxon>Methylococcaceae</taxon>
        <taxon>Methylocucumis</taxon>
    </lineage>
</organism>
<dbReference type="EMBL" id="LAJX01000081">
    <property type="protein sequence ID" value="KJV06869.1"/>
    <property type="molecule type" value="Genomic_DNA"/>
</dbReference>
<proteinExistence type="predicted"/>
<comment type="caution">
    <text evidence="1">The sequence shown here is derived from an EMBL/GenBank/DDBJ whole genome shotgun (WGS) entry which is preliminary data.</text>
</comment>
<dbReference type="Proteomes" id="UP000033684">
    <property type="component" value="Unassembled WGS sequence"/>
</dbReference>
<dbReference type="RefSeq" id="WP_045778898.1">
    <property type="nucleotide sequence ID" value="NZ_LAJX01000081.1"/>
</dbReference>
<reference evidence="2" key="1">
    <citation type="submission" date="2015-03" db="EMBL/GenBank/DDBJ databases">
        <title>Draft genome sequence of a novel methanotroph (Sn10-6) isolated from flooded ricefield rhizosphere in India.</title>
        <authorList>
            <person name="Pandit P.S."/>
            <person name="Pore S.D."/>
            <person name="Arora P."/>
            <person name="Kapse N.G."/>
            <person name="Dhakephalkar P.K."/>
            <person name="Rahalkar M.C."/>
        </authorList>
    </citation>
    <scope>NUCLEOTIDE SEQUENCE [LARGE SCALE GENOMIC DNA]</scope>
    <source>
        <strain evidence="2">Sn10-6</strain>
    </source>
</reference>
<evidence type="ECO:0000313" key="2">
    <source>
        <dbReference type="Proteomes" id="UP000033684"/>
    </source>
</evidence>
<keyword evidence="2" id="KW-1185">Reference proteome</keyword>
<accession>A0A0F3IMV1</accession>
<name>A0A0F3IMV1_9GAMM</name>
<evidence type="ECO:0000313" key="1">
    <source>
        <dbReference type="EMBL" id="KJV06869.1"/>
    </source>
</evidence>